<reference evidence="6 7" key="1">
    <citation type="submission" date="2014-08" db="EMBL/GenBank/DDBJ databases">
        <title>Complete genome of a marine bacteria Jeotgalibacillus malaysiensis.</title>
        <authorList>
            <person name="Yaakop A.S."/>
            <person name="Chan K.-G."/>
            <person name="Goh K.M."/>
        </authorList>
    </citation>
    <scope>NUCLEOTIDE SEQUENCE [LARGE SCALE GENOMIC DNA]</scope>
    <source>
        <strain evidence="6 7">D5</strain>
    </source>
</reference>
<organism evidence="6 7">
    <name type="scientific">Jeotgalibacillus malaysiensis</name>
    <dbReference type="NCBI Taxonomy" id="1508404"/>
    <lineage>
        <taxon>Bacteria</taxon>
        <taxon>Bacillati</taxon>
        <taxon>Bacillota</taxon>
        <taxon>Bacilli</taxon>
        <taxon>Bacillales</taxon>
        <taxon>Caryophanaceae</taxon>
        <taxon>Jeotgalibacillus</taxon>
    </lineage>
</organism>
<dbReference type="Gene3D" id="3.90.1150.10">
    <property type="entry name" value="Aspartate Aminotransferase, domain 1"/>
    <property type="match status" value="2"/>
</dbReference>
<dbReference type="PANTHER" id="PTHR11808:SF90">
    <property type="entry name" value="CYSTATHIONINE GAMMA-SYNTHASE"/>
    <property type="match status" value="1"/>
</dbReference>
<comment type="similarity">
    <text evidence="2 5">Belongs to the trans-sulfuration enzymes family.</text>
</comment>
<dbReference type="HOGENOM" id="CLU_018986_2_0_9"/>
<dbReference type="BioCyc" id="JESP1508404:G14D9-9931-MONOMER"/>
<dbReference type="FunFam" id="3.40.640.10:FF:000009">
    <property type="entry name" value="Cystathionine gamma-synthase homolog"/>
    <property type="match status" value="1"/>
</dbReference>
<dbReference type="InterPro" id="IPR015422">
    <property type="entry name" value="PyrdxlP-dep_Trfase_small"/>
</dbReference>
<evidence type="ECO:0000256" key="3">
    <source>
        <dbReference type="ARBA" id="ARBA00022898"/>
    </source>
</evidence>
<dbReference type="GO" id="GO:0019346">
    <property type="term" value="P:transsulfuration"/>
    <property type="evidence" value="ECO:0007669"/>
    <property type="project" value="InterPro"/>
</dbReference>
<evidence type="ECO:0000313" key="7">
    <source>
        <dbReference type="Proteomes" id="UP000031449"/>
    </source>
</evidence>
<keyword evidence="7" id="KW-1185">Reference proteome</keyword>
<dbReference type="OrthoDB" id="9780685at2"/>
<dbReference type="STRING" id="1508404.JMA_07140"/>
<dbReference type="PROSITE" id="PS00868">
    <property type="entry name" value="CYS_MET_METAB_PP"/>
    <property type="match status" value="1"/>
</dbReference>
<dbReference type="CDD" id="cd00614">
    <property type="entry name" value="CGS_like"/>
    <property type="match status" value="1"/>
</dbReference>
<dbReference type="Gene3D" id="3.40.640.10">
    <property type="entry name" value="Type I PLP-dependent aspartate aminotransferase-like (Major domain)"/>
    <property type="match status" value="1"/>
</dbReference>
<feature type="modified residue" description="N6-(pyridoxal phosphate)lysine" evidence="4">
    <location>
        <position position="196"/>
    </location>
</feature>
<dbReference type="FunFam" id="3.90.1150.10:FF:000070">
    <property type="entry name" value="Putative cystathionine gamma-synthase"/>
    <property type="match status" value="1"/>
</dbReference>
<dbReference type="Pfam" id="PF01053">
    <property type="entry name" value="Cys_Met_Meta_PP"/>
    <property type="match status" value="1"/>
</dbReference>
<comment type="cofactor">
    <cofactor evidence="1 5">
        <name>pyridoxal 5'-phosphate</name>
        <dbReference type="ChEBI" id="CHEBI:597326"/>
    </cofactor>
</comment>
<evidence type="ECO:0000256" key="4">
    <source>
        <dbReference type="PIRSR" id="PIRSR001434-2"/>
    </source>
</evidence>
<dbReference type="Proteomes" id="UP000031449">
    <property type="component" value="Chromosome"/>
</dbReference>
<evidence type="ECO:0000256" key="2">
    <source>
        <dbReference type="ARBA" id="ARBA00009077"/>
    </source>
</evidence>
<dbReference type="SUPFAM" id="SSF53383">
    <property type="entry name" value="PLP-dependent transferases"/>
    <property type="match status" value="1"/>
</dbReference>
<evidence type="ECO:0000256" key="1">
    <source>
        <dbReference type="ARBA" id="ARBA00001933"/>
    </source>
</evidence>
<dbReference type="GO" id="GO:0005737">
    <property type="term" value="C:cytoplasm"/>
    <property type="evidence" value="ECO:0007669"/>
    <property type="project" value="TreeGrafter"/>
</dbReference>
<dbReference type="NCBIfam" id="NF006095">
    <property type="entry name" value="PRK08247.1"/>
    <property type="match status" value="1"/>
</dbReference>
<dbReference type="KEGG" id="jeo:JMA_07140"/>
<evidence type="ECO:0000256" key="5">
    <source>
        <dbReference type="RuleBase" id="RU362118"/>
    </source>
</evidence>
<name>A0A0B5AIX7_9BACL</name>
<dbReference type="PIRSF" id="PIRSF001434">
    <property type="entry name" value="CGS"/>
    <property type="match status" value="1"/>
</dbReference>
<accession>A0A0B5AIX7</accession>
<dbReference type="GO" id="GO:0016846">
    <property type="term" value="F:carbon-sulfur lyase activity"/>
    <property type="evidence" value="ECO:0007669"/>
    <property type="project" value="TreeGrafter"/>
</dbReference>
<dbReference type="InterPro" id="IPR015424">
    <property type="entry name" value="PyrdxlP-dep_Trfase"/>
</dbReference>
<proteinExistence type="inferred from homology"/>
<keyword evidence="3 4" id="KW-0663">Pyridoxal phosphate</keyword>
<dbReference type="InterPro" id="IPR054542">
    <property type="entry name" value="Cys_met_metab_PP"/>
</dbReference>
<dbReference type="PANTHER" id="PTHR11808">
    <property type="entry name" value="TRANS-SULFURATION ENZYME FAMILY MEMBER"/>
    <property type="match status" value="1"/>
</dbReference>
<dbReference type="InterPro" id="IPR000277">
    <property type="entry name" value="Cys/Met-Metab_PyrdxlP-dep_enz"/>
</dbReference>
<protein>
    <submittedName>
        <fullName evidence="6">Cystathionine gamma-synthase</fullName>
    </submittedName>
</protein>
<dbReference type="AlphaFoldDB" id="A0A0B5AIX7"/>
<evidence type="ECO:0000313" key="6">
    <source>
        <dbReference type="EMBL" id="AJD90031.1"/>
    </source>
</evidence>
<sequence>MTSIQTILAQLGNRSEESTGTVNPPIYLSTAYRHEGLGQSTGYDYTRTKNPTRAILEEGIAALEGADQGFATSSGMAAVQLVFSLYKPGDVIIASDDLYGGTYRLFDHYSEHYGIEFVYVNTNNPDELQHACTERVKAVFVETPTNPLMKITDIRQVADFTQEQKIHLIVDNTFLTPYLQRPIELGADIVIHSATKYLGGHNDVLAGLVAAKGESICEKLFAIHNGAGAVLSPMDSWLLIRGMKTLALRMDRHQANASAVAAFLETQPQVADVIYPGIGGMVSFRLEQAEWIDSFLRSIKVISFAESLGGVESFITYPATQTHADIPEAEREAKGICSRLLRFSVGIEQSEDLITDLKQALEAAGKGGDHV</sequence>
<dbReference type="InterPro" id="IPR015421">
    <property type="entry name" value="PyrdxlP-dep_Trfase_major"/>
</dbReference>
<dbReference type="EMBL" id="CP009416">
    <property type="protein sequence ID" value="AJD90031.1"/>
    <property type="molecule type" value="Genomic_DNA"/>
</dbReference>
<dbReference type="GO" id="GO:0030170">
    <property type="term" value="F:pyridoxal phosphate binding"/>
    <property type="evidence" value="ECO:0007669"/>
    <property type="project" value="InterPro"/>
</dbReference>
<gene>
    <name evidence="6" type="ORF">JMA_07140</name>
</gene>